<feature type="chain" id="PRO_5024303026" description="Lipid-binding serum glycoprotein N-terminal domain-containing protein" evidence="1">
    <location>
        <begin position="17"/>
        <end position="205"/>
    </location>
</feature>
<accession>A0A5N4A1J3</accession>
<evidence type="ECO:0008006" key="4">
    <source>
        <dbReference type="Google" id="ProtNLM"/>
    </source>
</evidence>
<dbReference type="EMBL" id="VVIM01000011">
    <property type="protein sequence ID" value="KAB0791192.1"/>
    <property type="molecule type" value="Genomic_DNA"/>
</dbReference>
<dbReference type="Proteomes" id="UP000327044">
    <property type="component" value="Unassembled WGS sequence"/>
</dbReference>
<dbReference type="Gene3D" id="3.15.10.30">
    <property type="entry name" value="Haemolymph juvenile hormone binding protein"/>
    <property type="match status" value="1"/>
</dbReference>
<proteinExistence type="predicted"/>
<sequence>MKFLAVFFCFIAFGSATPSKNERVEIDSILLNEMVDAYVGLLKEIDPINIKEETFFDIIGIYFKVKNVHAEGFSNISHSISYNLSYPLSTFNVNMSLPRTFGAVELWDSTLPLIYGNGSLSFDIKNVQFMMQIGFNMTSMLFEPVVFKPSIENAQFAITGVNHNEVYSQEISNKVNNALNVIVNDPEMHASVAADISAFLNGKAF</sequence>
<keyword evidence="1" id="KW-0732">Signal</keyword>
<dbReference type="OrthoDB" id="6747947at2759"/>
<dbReference type="InParanoid" id="A0A5N4A1J3"/>
<dbReference type="InterPro" id="IPR038606">
    <property type="entry name" value="To_sf"/>
</dbReference>
<dbReference type="AlphaFoldDB" id="A0A5N4A1J3"/>
<keyword evidence="3" id="KW-1185">Reference proteome</keyword>
<protein>
    <recommendedName>
        <fullName evidence="4">Lipid-binding serum glycoprotein N-terminal domain-containing protein</fullName>
    </recommendedName>
</protein>
<evidence type="ECO:0000313" key="2">
    <source>
        <dbReference type="EMBL" id="KAB0791192.1"/>
    </source>
</evidence>
<evidence type="ECO:0000256" key="1">
    <source>
        <dbReference type="SAM" id="SignalP"/>
    </source>
</evidence>
<organism evidence="2 3">
    <name type="scientific">Photinus pyralis</name>
    <name type="common">Common eastern firefly</name>
    <name type="synonym">Lampyris pyralis</name>
    <dbReference type="NCBI Taxonomy" id="7054"/>
    <lineage>
        <taxon>Eukaryota</taxon>
        <taxon>Metazoa</taxon>
        <taxon>Ecdysozoa</taxon>
        <taxon>Arthropoda</taxon>
        <taxon>Hexapoda</taxon>
        <taxon>Insecta</taxon>
        <taxon>Pterygota</taxon>
        <taxon>Neoptera</taxon>
        <taxon>Endopterygota</taxon>
        <taxon>Coleoptera</taxon>
        <taxon>Polyphaga</taxon>
        <taxon>Elateriformia</taxon>
        <taxon>Elateroidea</taxon>
        <taxon>Lampyridae</taxon>
        <taxon>Lampyrinae</taxon>
        <taxon>Photinus</taxon>
    </lineage>
</organism>
<gene>
    <name evidence="2" type="ORF">PPYR_02992</name>
</gene>
<feature type="signal peptide" evidence="1">
    <location>
        <begin position="1"/>
        <end position="16"/>
    </location>
</feature>
<comment type="caution">
    <text evidence="2">The sequence shown here is derived from an EMBL/GenBank/DDBJ whole genome shotgun (WGS) entry which is preliminary data.</text>
</comment>
<name>A0A5N4A1J3_PHOPY</name>
<reference evidence="2 3" key="1">
    <citation type="journal article" date="2018" name="Elife">
        <title>Firefly genomes illuminate parallel origins of bioluminescence in beetles.</title>
        <authorList>
            <person name="Fallon T.R."/>
            <person name="Lower S.E."/>
            <person name="Chang C.H."/>
            <person name="Bessho-Uehara M."/>
            <person name="Martin G.J."/>
            <person name="Bewick A.J."/>
            <person name="Behringer M."/>
            <person name="Debat H.J."/>
            <person name="Wong I."/>
            <person name="Day J.C."/>
            <person name="Suvorov A."/>
            <person name="Silva C.J."/>
            <person name="Stanger-Hall K.F."/>
            <person name="Hall D.W."/>
            <person name="Schmitz R.J."/>
            <person name="Nelson D.R."/>
            <person name="Lewis S.M."/>
            <person name="Shigenobu S."/>
            <person name="Bybee S.M."/>
            <person name="Larracuente A.M."/>
            <person name="Oba Y."/>
            <person name="Weng J.K."/>
        </authorList>
    </citation>
    <scope>NUCLEOTIDE SEQUENCE [LARGE SCALE GENOMIC DNA]</scope>
    <source>
        <strain evidence="2">1611_PpyrPB1</strain>
        <tissue evidence="2">Whole body</tissue>
    </source>
</reference>
<evidence type="ECO:0000313" key="3">
    <source>
        <dbReference type="Proteomes" id="UP000327044"/>
    </source>
</evidence>